<protein>
    <recommendedName>
        <fullName evidence="6">Transmembrane protein</fullName>
    </recommendedName>
</protein>
<keyword evidence="2" id="KW-0812">Transmembrane</keyword>
<feature type="signal peptide" evidence="3">
    <location>
        <begin position="1"/>
        <end position="22"/>
    </location>
</feature>
<evidence type="ECO:0000256" key="2">
    <source>
        <dbReference type="SAM" id="Phobius"/>
    </source>
</evidence>
<organism evidence="4 5">
    <name type="scientific">Serendipita indica (strain DSM 11827)</name>
    <name type="common">Root endophyte fungus</name>
    <name type="synonym">Piriformospora indica</name>
    <dbReference type="NCBI Taxonomy" id="1109443"/>
    <lineage>
        <taxon>Eukaryota</taxon>
        <taxon>Fungi</taxon>
        <taxon>Dikarya</taxon>
        <taxon>Basidiomycota</taxon>
        <taxon>Agaricomycotina</taxon>
        <taxon>Agaricomycetes</taxon>
        <taxon>Sebacinales</taxon>
        <taxon>Serendipitaceae</taxon>
        <taxon>Serendipita</taxon>
    </lineage>
</organism>
<sequence>MAKGVSWIGMLAGIGLIGICQSSSHEDRYAGTTHYTRTKGSSASFSFTGASRVYFIGFGLRNKSIDTTMDLTLDGVTTTVDQHVTGDRAQATLWSSGDLDVHLTHTIHVQKTSDNNGGRDLNVDAFILTIPDETSSLVSSPSTSRASSSSTFRSSPDGTIAESTSTRHLDTSTSSRALIWSPTELSVSFYGPASQAVSSVSTGTLTGPVQSLESTMSTATVVGAVLGSLAAVCMLGVGCFLMGRHHRRRSEEFLVPDLRASRGLEKTTSDLDDKPRLPANLPTQQKVFPKRAANITPVETAGSLDSPWRESEPPEEDIRTSRFFIVNSKVLMFEVMDLPEIPPVDSGRSGTVNTGSQSPTYPTDLESSMIGEPWLQGPPAYSPRRHRLSGNGWETGKVPRESTNQ</sequence>
<comment type="caution">
    <text evidence="4">The sequence shown here is derived from an EMBL/GenBank/DDBJ whole genome shotgun (WGS) entry which is preliminary data.</text>
</comment>
<name>G4TVZ0_SERID</name>
<feature type="chain" id="PRO_5003469151" description="Transmembrane protein" evidence="3">
    <location>
        <begin position="23"/>
        <end position="405"/>
    </location>
</feature>
<feature type="compositionally biased region" description="Polar residues" evidence="1">
    <location>
        <begin position="348"/>
        <end position="361"/>
    </location>
</feature>
<dbReference type="HOGENOM" id="CLU_735921_0_0_1"/>
<dbReference type="InParanoid" id="G4TVZ0"/>
<dbReference type="Proteomes" id="UP000007148">
    <property type="component" value="Unassembled WGS sequence"/>
</dbReference>
<dbReference type="AlphaFoldDB" id="G4TVZ0"/>
<keyword evidence="3" id="KW-0732">Signal</keyword>
<keyword evidence="2" id="KW-1133">Transmembrane helix</keyword>
<feature type="compositionally biased region" description="Low complexity" evidence="1">
    <location>
        <begin position="135"/>
        <end position="155"/>
    </location>
</feature>
<evidence type="ECO:0000313" key="5">
    <source>
        <dbReference type="Proteomes" id="UP000007148"/>
    </source>
</evidence>
<evidence type="ECO:0000256" key="3">
    <source>
        <dbReference type="SAM" id="SignalP"/>
    </source>
</evidence>
<proteinExistence type="predicted"/>
<evidence type="ECO:0000256" key="1">
    <source>
        <dbReference type="SAM" id="MobiDB-lite"/>
    </source>
</evidence>
<dbReference type="EMBL" id="CAFZ01000458">
    <property type="protein sequence ID" value="CCA75483.1"/>
    <property type="molecule type" value="Genomic_DNA"/>
</dbReference>
<dbReference type="Gene3D" id="2.60.120.260">
    <property type="entry name" value="Galactose-binding domain-like"/>
    <property type="match status" value="1"/>
</dbReference>
<dbReference type="OrthoDB" id="3234968at2759"/>
<keyword evidence="2" id="KW-0472">Membrane</keyword>
<keyword evidence="5" id="KW-1185">Reference proteome</keyword>
<feature type="region of interest" description="Disordered" evidence="1">
    <location>
        <begin position="135"/>
        <end position="173"/>
    </location>
</feature>
<evidence type="ECO:0000313" key="4">
    <source>
        <dbReference type="EMBL" id="CCA75483.1"/>
    </source>
</evidence>
<gene>
    <name evidence="4" type="ORF">PIIN_09466</name>
</gene>
<reference evidence="4 5" key="1">
    <citation type="journal article" date="2011" name="PLoS Pathog.">
        <title>Endophytic Life Strategies Decoded by Genome and Transcriptome Analyses of the Mutualistic Root Symbiont Piriformospora indica.</title>
        <authorList>
            <person name="Zuccaro A."/>
            <person name="Lahrmann U."/>
            <person name="Guldener U."/>
            <person name="Langen G."/>
            <person name="Pfiffi S."/>
            <person name="Biedenkopf D."/>
            <person name="Wong P."/>
            <person name="Samans B."/>
            <person name="Grimm C."/>
            <person name="Basiewicz M."/>
            <person name="Murat C."/>
            <person name="Martin F."/>
            <person name="Kogel K.H."/>
        </authorList>
    </citation>
    <scope>NUCLEOTIDE SEQUENCE [LARGE SCALE GENOMIC DNA]</scope>
    <source>
        <strain evidence="4 5">DSM 11827</strain>
    </source>
</reference>
<feature type="region of interest" description="Disordered" evidence="1">
    <location>
        <begin position="342"/>
        <end position="405"/>
    </location>
</feature>
<feature type="transmembrane region" description="Helical" evidence="2">
    <location>
        <begin position="221"/>
        <end position="243"/>
    </location>
</feature>
<accession>G4TVZ0</accession>
<evidence type="ECO:0008006" key="6">
    <source>
        <dbReference type="Google" id="ProtNLM"/>
    </source>
</evidence>